<dbReference type="VEuPathDB" id="VectorBase:LOC119170439"/>
<dbReference type="AlphaFoldDB" id="A0A6M2CWL3"/>
<dbReference type="CDD" id="cd11369">
    <property type="entry name" value="RNase_PH_RRP43"/>
    <property type="match status" value="1"/>
</dbReference>
<evidence type="ECO:0000256" key="2">
    <source>
        <dbReference type="ARBA" id="ARBA00004604"/>
    </source>
</evidence>
<dbReference type="InterPro" id="IPR001247">
    <property type="entry name" value="ExoRNase_PH_dom1"/>
</dbReference>
<dbReference type="GO" id="GO:0000177">
    <property type="term" value="C:cytoplasmic exosome (RNase complex)"/>
    <property type="evidence" value="ECO:0007669"/>
    <property type="project" value="TreeGrafter"/>
</dbReference>
<proteinExistence type="inferred from homology"/>
<evidence type="ECO:0000256" key="7">
    <source>
        <dbReference type="ARBA" id="ARBA00022884"/>
    </source>
</evidence>
<dbReference type="InterPro" id="IPR015847">
    <property type="entry name" value="ExoRNase_PH_dom2"/>
</dbReference>
<evidence type="ECO:0000256" key="4">
    <source>
        <dbReference type="ARBA" id="ARBA00022490"/>
    </source>
</evidence>
<dbReference type="GO" id="GO:0016075">
    <property type="term" value="P:rRNA catabolic process"/>
    <property type="evidence" value="ECO:0007669"/>
    <property type="project" value="TreeGrafter"/>
</dbReference>
<dbReference type="GO" id="GO:0000467">
    <property type="term" value="P:exonucleolytic trimming to generate mature 3'-end of 5.8S rRNA from tricistronic rRNA transcript (SSU-rRNA, 5.8S rRNA, LSU-rRNA)"/>
    <property type="evidence" value="ECO:0007669"/>
    <property type="project" value="TreeGrafter"/>
</dbReference>
<evidence type="ECO:0000256" key="9">
    <source>
        <dbReference type="ARBA" id="ARBA00030617"/>
    </source>
</evidence>
<keyword evidence="12" id="KW-0378">Hydrolase</keyword>
<reference evidence="12" key="1">
    <citation type="submission" date="2019-09" db="EMBL/GenBank/DDBJ databases">
        <title>Organ-specific transcriptomic study of the physiology of the cattle tick, Rhipicephalus microplus.</title>
        <authorList>
            <person name="Tirloni L."/>
            <person name="Braz G."/>
            <person name="Gandara A.C.P."/>
            <person name="Sabadin G.A."/>
            <person name="da Silva R.M."/>
            <person name="Guizzo M.G."/>
            <person name="Machado J.A."/>
            <person name="Costa E.P."/>
            <person name="Gomes H.F."/>
            <person name="Moraes J."/>
            <person name="Mota M.B.S."/>
            <person name="Mesquita R.D."/>
            <person name="Alvarenga P.H."/>
            <person name="Alves F."/>
            <person name="Seixas A."/>
            <person name="da Fonseca R.N."/>
            <person name="Fogaca A."/>
            <person name="Logullo C."/>
            <person name="Tanaka A."/>
            <person name="Daffre S."/>
            <person name="Termignoni C."/>
            <person name="Vaz I.S.Jr."/>
            <person name="Oliveira P.L."/>
            <person name="Ribeiro J.M."/>
        </authorList>
    </citation>
    <scope>NUCLEOTIDE SEQUENCE</scope>
    <source>
        <strain evidence="12">Porto Alegre</strain>
    </source>
</reference>
<dbReference type="GO" id="GO:0034476">
    <property type="term" value="P:U5 snRNA 3'-end processing"/>
    <property type="evidence" value="ECO:0007669"/>
    <property type="project" value="TreeGrafter"/>
</dbReference>
<dbReference type="GO" id="GO:0000176">
    <property type="term" value="C:nuclear exosome (RNase complex)"/>
    <property type="evidence" value="ECO:0007669"/>
    <property type="project" value="TreeGrafter"/>
</dbReference>
<evidence type="ECO:0000313" key="12">
    <source>
        <dbReference type="EMBL" id="NOV37996.1"/>
    </source>
</evidence>
<dbReference type="OrthoDB" id="45882at2759"/>
<dbReference type="Pfam" id="PF01138">
    <property type="entry name" value="RNase_PH"/>
    <property type="match status" value="1"/>
</dbReference>
<organism evidence="12">
    <name type="scientific">Rhipicephalus microplus</name>
    <name type="common">Cattle tick</name>
    <name type="synonym">Boophilus microplus</name>
    <dbReference type="NCBI Taxonomy" id="6941"/>
    <lineage>
        <taxon>Eukaryota</taxon>
        <taxon>Metazoa</taxon>
        <taxon>Ecdysozoa</taxon>
        <taxon>Arthropoda</taxon>
        <taxon>Chelicerata</taxon>
        <taxon>Arachnida</taxon>
        <taxon>Acari</taxon>
        <taxon>Parasitiformes</taxon>
        <taxon>Ixodida</taxon>
        <taxon>Ixodoidea</taxon>
        <taxon>Ixodidae</taxon>
        <taxon>Rhipicephalinae</taxon>
        <taxon>Rhipicephalus</taxon>
        <taxon>Boophilus</taxon>
    </lineage>
</organism>
<evidence type="ECO:0000256" key="1">
    <source>
        <dbReference type="ARBA" id="ARBA00004496"/>
    </source>
</evidence>
<dbReference type="PANTHER" id="PTHR11097:SF9">
    <property type="entry name" value="EXOSOME COMPLEX COMPONENT RRP43"/>
    <property type="match status" value="1"/>
</dbReference>
<feature type="domain" description="Exoribonuclease phosphorolytic" evidence="10">
    <location>
        <begin position="53"/>
        <end position="187"/>
    </location>
</feature>
<dbReference type="GO" id="GO:0034473">
    <property type="term" value="P:U1 snRNA 3'-end processing"/>
    <property type="evidence" value="ECO:0007669"/>
    <property type="project" value="TreeGrafter"/>
</dbReference>
<comment type="similarity">
    <text evidence="3">Belongs to the RNase PH family.</text>
</comment>
<dbReference type="GO" id="GO:0071038">
    <property type="term" value="P:TRAMP-dependent tRNA surveillance pathway"/>
    <property type="evidence" value="ECO:0007669"/>
    <property type="project" value="TreeGrafter"/>
</dbReference>
<name>A0A6M2CWL3_RHIMP</name>
<dbReference type="SUPFAM" id="SSF54211">
    <property type="entry name" value="Ribosomal protein S5 domain 2-like"/>
    <property type="match status" value="1"/>
</dbReference>
<dbReference type="GO" id="GO:0034475">
    <property type="term" value="P:U4 snRNA 3'-end processing"/>
    <property type="evidence" value="ECO:0007669"/>
    <property type="project" value="TreeGrafter"/>
</dbReference>
<dbReference type="InterPro" id="IPR033196">
    <property type="entry name" value="Rrp43"/>
</dbReference>
<dbReference type="Pfam" id="PF03725">
    <property type="entry name" value="RNase_PH_C"/>
    <property type="match status" value="1"/>
</dbReference>
<keyword evidence="7" id="KW-0694">RNA-binding</keyword>
<dbReference type="FunFam" id="3.30.230.70:FF:000017">
    <property type="entry name" value="Exosome complex component Rrp42"/>
    <property type="match status" value="1"/>
</dbReference>
<feature type="domain" description="Exoribonuclease phosphorolytic" evidence="11">
    <location>
        <begin position="211"/>
        <end position="275"/>
    </location>
</feature>
<evidence type="ECO:0000259" key="10">
    <source>
        <dbReference type="Pfam" id="PF01138"/>
    </source>
</evidence>
<sequence length="296" mass="32143">MQLSCSSWHDFEFHLFYRNVYFLASFRLLQSRLHLAQRQGPYERSDGRKLNERRPTALNIGSISTADGSALVKMGCTTVVCGVKAELAEPAATAPKQGFIVPNVDLLPLCSPMFKPGPPCEQAQALSKMLLDILNSSECVNLEKLCIEEGKLSWCLNIDLTCLDYDGNMAEACILAATAALCSVTLPKVDTSDGEVNVLMEREKVDINDGPLAATFAVLADDVIVIDPTHEEECLAAETFTVVLNVDDSICGVHKPGGFALGTDQMCQHVETARKLVKDTRDLLSTALSNVTQCTA</sequence>
<evidence type="ECO:0000256" key="8">
    <source>
        <dbReference type="ARBA" id="ARBA00023242"/>
    </source>
</evidence>
<accession>A0A6M2CWL3</accession>
<dbReference type="InterPro" id="IPR050590">
    <property type="entry name" value="Exosome_comp_Rrp42_subfam"/>
</dbReference>
<keyword evidence="6" id="KW-0271">Exosome</keyword>
<dbReference type="GO" id="GO:0005730">
    <property type="term" value="C:nucleolus"/>
    <property type="evidence" value="ECO:0007669"/>
    <property type="project" value="UniProtKB-SubCell"/>
</dbReference>
<dbReference type="GO" id="GO:0071035">
    <property type="term" value="P:nuclear polyadenylation-dependent rRNA catabolic process"/>
    <property type="evidence" value="ECO:0007669"/>
    <property type="project" value="TreeGrafter"/>
</dbReference>
<dbReference type="InterPro" id="IPR020568">
    <property type="entry name" value="Ribosomal_Su5_D2-typ_SF"/>
</dbReference>
<dbReference type="GO" id="GO:0004527">
    <property type="term" value="F:exonuclease activity"/>
    <property type="evidence" value="ECO:0007669"/>
    <property type="project" value="UniProtKB-KW"/>
</dbReference>
<keyword evidence="12" id="KW-0269">Exonuclease</keyword>
<dbReference type="GO" id="GO:0035925">
    <property type="term" value="F:mRNA 3'-UTR AU-rich region binding"/>
    <property type="evidence" value="ECO:0007669"/>
    <property type="project" value="TreeGrafter"/>
</dbReference>
<evidence type="ECO:0000256" key="6">
    <source>
        <dbReference type="ARBA" id="ARBA00022835"/>
    </source>
</evidence>
<evidence type="ECO:0000256" key="5">
    <source>
        <dbReference type="ARBA" id="ARBA00022552"/>
    </source>
</evidence>
<protein>
    <recommendedName>
        <fullName evidence="9">Ribosomal RNA-processing protein 43</fullName>
    </recommendedName>
</protein>
<dbReference type="SUPFAM" id="SSF55666">
    <property type="entry name" value="Ribonuclease PH domain 2-like"/>
    <property type="match status" value="1"/>
</dbReference>
<comment type="subcellular location">
    <subcellularLocation>
        <location evidence="1">Cytoplasm</location>
    </subcellularLocation>
    <subcellularLocation>
        <location evidence="2">Nucleus</location>
        <location evidence="2">Nucleolus</location>
    </subcellularLocation>
</comment>
<keyword evidence="12" id="KW-0540">Nuclease</keyword>
<dbReference type="PANTHER" id="PTHR11097">
    <property type="entry name" value="EXOSOME COMPLEX EXONUCLEASE RIBOSOMAL RNA PROCESSING PROTEIN"/>
    <property type="match status" value="1"/>
</dbReference>
<dbReference type="EMBL" id="GHWJ01005259">
    <property type="protein sequence ID" value="NOV37996.1"/>
    <property type="molecule type" value="Transcribed_RNA"/>
</dbReference>
<dbReference type="GO" id="GO:0071028">
    <property type="term" value="P:nuclear mRNA surveillance"/>
    <property type="evidence" value="ECO:0007669"/>
    <property type="project" value="TreeGrafter"/>
</dbReference>
<keyword evidence="8" id="KW-0539">Nucleus</keyword>
<evidence type="ECO:0000256" key="3">
    <source>
        <dbReference type="ARBA" id="ARBA00006678"/>
    </source>
</evidence>
<evidence type="ECO:0000259" key="11">
    <source>
        <dbReference type="Pfam" id="PF03725"/>
    </source>
</evidence>
<dbReference type="InterPro" id="IPR027408">
    <property type="entry name" value="PNPase/RNase_PH_dom_sf"/>
</dbReference>
<keyword evidence="4" id="KW-0963">Cytoplasm</keyword>
<keyword evidence="5" id="KW-0698">rRNA processing</keyword>
<dbReference type="InterPro" id="IPR036345">
    <property type="entry name" value="ExoRNase_PH_dom2_sf"/>
</dbReference>
<dbReference type="Gene3D" id="3.30.230.70">
    <property type="entry name" value="GHMP Kinase, N-terminal domain"/>
    <property type="match status" value="1"/>
</dbReference>